<evidence type="ECO:0000259" key="6">
    <source>
        <dbReference type="PROSITE" id="PS51296"/>
    </source>
</evidence>
<dbReference type="InterPro" id="IPR017941">
    <property type="entry name" value="Rieske_2Fe-2S"/>
</dbReference>
<dbReference type="Proteomes" id="UP000216605">
    <property type="component" value="Unassembled WGS sequence"/>
</dbReference>
<dbReference type="PROSITE" id="PS51296">
    <property type="entry name" value="RIESKE"/>
    <property type="match status" value="1"/>
</dbReference>
<dbReference type="EMBL" id="NOXV01000192">
    <property type="protein sequence ID" value="OYQ42749.1"/>
    <property type="molecule type" value="Genomic_DNA"/>
</dbReference>
<evidence type="ECO:0000256" key="4">
    <source>
        <dbReference type="ARBA" id="ARBA00023014"/>
    </source>
</evidence>
<dbReference type="PROSITE" id="PS51257">
    <property type="entry name" value="PROKAR_LIPOPROTEIN"/>
    <property type="match status" value="1"/>
</dbReference>
<feature type="chain" id="PRO_5011971000" description="Rieske domain-containing protein" evidence="5">
    <location>
        <begin position="20"/>
        <end position="141"/>
    </location>
</feature>
<evidence type="ECO:0000256" key="3">
    <source>
        <dbReference type="ARBA" id="ARBA00023004"/>
    </source>
</evidence>
<evidence type="ECO:0000256" key="1">
    <source>
        <dbReference type="ARBA" id="ARBA00022714"/>
    </source>
</evidence>
<dbReference type="InterPro" id="IPR036922">
    <property type="entry name" value="Rieske_2Fe-2S_sf"/>
</dbReference>
<evidence type="ECO:0000256" key="5">
    <source>
        <dbReference type="SAM" id="SignalP"/>
    </source>
</evidence>
<comment type="caution">
    <text evidence="7">The sequence shown here is derived from an EMBL/GenBank/DDBJ whole genome shotgun (WGS) entry which is preliminary data.</text>
</comment>
<accession>A0A255ZMV6</accession>
<feature type="signal peptide" evidence="5">
    <location>
        <begin position="1"/>
        <end position="19"/>
    </location>
</feature>
<dbReference type="RefSeq" id="WP_094412778.1">
    <property type="nucleotide sequence ID" value="NZ_NOXV01000192.1"/>
</dbReference>
<keyword evidence="5" id="KW-0732">Signal</keyword>
<dbReference type="AlphaFoldDB" id="A0A255ZMV6"/>
<organism evidence="7 8">
    <name type="scientific">Flavobacterium cyanobacteriorum</name>
    <dbReference type="NCBI Taxonomy" id="2022802"/>
    <lineage>
        <taxon>Bacteria</taxon>
        <taxon>Pseudomonadati</taxon>
        <taxon>Bacteroidota</taxon>
        <taxon>Flavobacteriia</taxon>
        <taxon>Flavobacteriales</taxon>
        <taxon>Flavobacteriaceae</taxon>
        <taxon>Flavobacterium</taxon>
    </lineage>
</organism>
<keyword evidence="8" id="KW-1185">Reference proteome</keyword>
<proteinExistence type="predicted"/>
<evidence type="ECO:0000256" key="2">
    <source>
        <dbReference type="ARBA" id="ARBA00022723"/>
    </source>
</evidence>
<evidence type="ECO:0000313" key="8">
    <source>
        <dbReference type="Proteomes" id="UP000216605"/>
    </source>
</evidence>
<reference evidence="7 8" key="1">
    <citation type="submission" date="2017-07" db="EMBL/GenBank/DDBJ databases">
        <title>Flavobacterium cyanobacteriorum sp. nov., isolated from cyanobacterial aggregates in a eutrophic lake.</title>
        <authorList>
            <person name="Cai H."/>
        </authorList>
    </citation>
    <scope>NUCLEOTIDE SEQUENCE [LARGE SCALE GENOMIC DNA]</scope>
    <source>
        <strain evidence="7 8">TH021</strain>
    </source>
</reference>
<evidence type="ECO:0000313" key="7">
    <source>
        <dbReference type="EMBL" id="OYQ42749.1"/>
    </source>
</evidence>
<keyword evidence="4" id="KW-0411">Iron-sulfur</keyword>
<dbReference type="GO" id="GO:0051537">
    <property type="term" value="F:2 iron, 2 sulfur cluster binding"/>
    <property type="evidence" value="ECO:0007669"/>
    <property type="project" value="UniProtKB-KW"/>
</dbReference>
<keyword evidence="3" id="KW-0408">Iron</keyword>
<protein>
    <recommendedName>
        <fullName evidence="6">Rieske domain-containing protein</fullName>
    </recommendedName>
</protein>
<keyword evidence="2" id="KW-0479">Metal-binding</keyword>
<dbReference type="SUPFAM" id="SSF50022">
    <property type="entry name" value="ISP domain"/>
    <property type="match status" value="1"/>
</dbReference>
<name>A0A255ZMV6_9FLAO</name>
<dbReference type="Gene3D" id="2.102.10.10">
    <property type="entry name" value="Rieske [2Fe-2S] iron-sulphur domain"/>
    <property type="match status" value="1"/>
</dbReference>
<keyword evidence="1" id="KW-0001">2Fe-2S</keyword>
<dbReference type="OrthoDB" id="1201186at2"/>
<gene>
    <name evidence="7" type="ORF">CHU92_03830</name>
</gene>
<dbReference type="GO" id="GO:0046872">
    <property type="term" value="F:metal ion binding"/>
    <property type="evidence" value="ECO:0007669"/>
    <property type="project" value="UniProtKB-KW"/>
</dbReference>
<feature type="domain" description="Rieske" evidence="6">
    <location>
        <begin position="67"/>
        <end position="138"/>
    </location>
</feature>
<sequence length="141" mass="15208">MKKYVVLLFALLLIAGCNNDDNNNQNPFLPNYNFSIDINKDLPLYSPLNFTGNPVFINQSGVGINGVIVMNTGSGYTAFEATCPNQNITSCSQLDIEGINAVCPCDGVEYSLFTGLGAGVQYPLKSYRVQVVSASVIRVSN</sequence>